<proteinExistence type="predicted"/>
<protein>
    <recommendedName>
        <fullName evidence="7">Zn(2)-C6 fungal-type domain-containing protein</fullName>
    </recommendedName>
</protein>
<dbReference type="Proteomes" id="UP000756346">
    <property type="component" value="Unassembled WGS sequence"/>
</dbReference>
<feature type="region of interest" description="Disordered" evidence="6">
    <location>
        <begin position="692"/>
        <end position="792"/>
    </location>
</feature>
<comment type="caution">
    <text evidence="8">The sequence shown here is derived from an EMBL/GenBank/DDBJ whole genome shotgun (WGS) entry which is preliminary data.</text>
</comment>
<feature type="region of interest" description="Disordered" evidence="6">
    <location>
        <begin position="68"/>
        <end position="96"/>
    </location>
</feature>
<sequence length="924" mass="101770">MSQPPGTAQQARRRAPTACRPCRKQRKKCIHVGLEPCQACVESNMTKECSYVERGEQNVDRQFRHPRMRRADRLSRNGGNPLVRAPARGPGSGGDQQYLLNSTRSLLPDTNTILIAVDAFFRKFNQLSFLSTDRFAQQVREDVNSVSAFLLCSIVAVSARYVRMLRDHYGGGMLAVANLTDRAEQAGRLEIFEEATLERCQAFLLLTIAQQGSGRIDPSYMSARVALNIAVSLGLHREQAYERMMSESIPQARAKAESARRTFWFAYGLNKSICSRGLPITLQPQDITTYSLQDDIAFDSRSGIAVTSQEALVSTSIHGRPPSLASYLQILDIWGEAARLASCREVRYKPARSSSSIAQVLRRLDDWERGRPLDQGFSSSLLGGYRRQSLDLAYLDIHATFRLCHIVLRKAYLNDIVQQAPSFSQIPDDEVKRYWDVMKDLFVQVRHLFHILDSRFEYGHIEDKVGNVLTCFMLYTVGVMATYLFKCPLIDAHMSSHGHNEHDRIRDDGLRMYTKVSYLLRSCQDVWPPAGHWHTDLESWHHAFNADVIRARVDTVRARGARGRNGAKSSPRHQHFEGDLQPSKKLHETFENFAYLPPLQSTLPSEGEPESLALPPLKGESFDQSARGSPSLPSPPSGQSIDTSASKVSLSPQNRPLHAISNNHKPLQAVLDHRPYCPHPYNPAVSAGLDAPTWQQQSHSQDPVQPYRSAQCSSYDYPRLPSISPSTSDNNNYKGSPSSTPSRAQIAGAAGATAGLEYRSRDAADDRRYSYTDNSDDEGDENNYSRSEDGLNDGFEHNLEGFLHTGAIWAATAGARASPRHHADAAAAAASRDEQIDRYAVGGQSRTLDPGSGLGPGMTSASGGVGSSSGLFASMAASMGTGGMESSSRPFSGPSSTWSSLSLGRHEERGSAETGAMATNVSGR</sequence>
<keyword evidence="5" id="KW-0539">Nucleus</keyword>
<evidence type="ECO:0000256" key="4">
    <source>
        <dbReference type="ARBA" id="ARBA00023163"/>
    </source>
</evidence>
<dbReference type="GO" id="GO:0006351">
    <property type="term" value="P:DNA-templated transcription"/>
    <property type="evidence" value="ECO:0007669"/>
    <property type="project" value="InterPro"/>
</dbReference>
<dbReference type="CDD" id="cd12148">
    <property type="entry name" value="fungal_TF_MHR"/>
    <property type="match status" value="1"/>
</dbReference>
<name>A0A9P8YB68_9PEZI</name>
<dbReference type="Pfam" id="PF04082">
    <property type="entry name" value="Fungal_trans"/>
    <property type="match status" value="1"/>
</dbReference>
<reference evidence="8" key="1">
    <citation type="journal article" date="2021" name="Nat. Commun.">
        <title>Genetic determinants of endophytism in the Arabidopsis root mycobiome.</title>
        <authorList>
            <person name="Mesny F."/>
            <person name="Miyauchi S."/>
            <person name="Thiergart T."/>
            <person name="Pickel B."/>
            <person name="Atanasova L."/>
            <person name="Karlsson M."/>
            <person name="Huettel B."/>
            <person name="Barry K.W."/>
            <person name="Haridas S."/>
            <person name="Chen C."/>
            <person name="Bauer D."/>
            <person name="Andreopoulos W."/>
            <person name="Pangilinan J."/>
            <person name="LaButti K."/>
            <person name="Riley R."/>
            <person name="Lipzen A."/>
            <person name="Clum A."/>
            <person name="Drula E."/>
            <person name="Henrissat B."/>
            <person name="Kohler A."/>
            <person name="Grigoriev I.V."/>
            <person name="Martin F.M."/>
            <person name="Hacquard S."/>
        </authorList>
    </citation>
    <scope>NUCLEOTIDE SEQUENCE</scope>
    <source>
        <strain evidence="8">MPI-CAGE-CH-0230</strain>
    </source>
</reference>
<dbReference type="AlphaFoldDB" id="A0A9P8YB68"/>
<dbReference type="OrthoDB" id="2399539at2759"/>
<keyword evidence="3" id="KW-0805">Transcription regulation</keyword>
<evidence type="ECO:0000256" key="3">
    <source>
        <dbReference type="ARBA" id="ARBA00023015"/>
    </source>
</evidence>
<evidence type="ECO:0000256" key="6">
    <source>
        <dbReference type="SAM" id="MobiDB-lite"/>
    </source>
</evidence>
<evidence type="ECO:0000313" key="9">
    <source>
        <dbReference type="Proteomes" id="UP000756346"/>
    </source>
</evidence>
<dbReference type="SMART" id="SM00066">
    <property type="entry name" value="GAL4"/>
    <property type="match status" value="1"/>
</dbReference>
<dbReference type="GO" id="GO:0005634">
    <property type="term" value="C:nucleus"/>
    <property type="evidence" value="ECO:0007669"/>
    <property type="project" value="UniProtKB-SubCell"/>
</dbReference>
<feature type="region of interest" description="Disordered" evidence="6">
    <location>
        <begin position="844"/>
        <end position="865"/>
    </location>
</feature>
<dbReference type="EMBL" id="JAGTJQ010000002">
    <property type="protein sequence ID" value="KAH7037471.1"/>
    <property type="molecule type" value="Genomic_DNA"/>
</dbReference>
<keyword evidence="9" id="KW-1185">Reference proteome</keyword>
<dbReference type="PROSITE" id="PS50048">
    <property type="entry name" value="ZN2_CY6_FUNGAL_2"/>
    <property type="match status" value="1"/>
</dbReference>
<dbReference type="InterPro" id="IPR007219">
    <property type="entry name" value="XnlR_reg_dom"/>
</dbReference>
<dbReference type="RefSeq" id="XP_046016592.1">
    <property type="nucleotide sequence ID" value="XM_046152716.1"/>
</dbReference>
<evidence type="ECO:0000313" key="8">
    <source>
        <dbReference type="EMBL" id="KAH7037471.1"/>
    </source>
</evidence>
<feature type="domain" description="Zn(2)-C6 fungal-type" evidence="7">
    <location>
        <begin position="18"/>
        <end position="51"/>
    </location>
</feature>
<feature type="region of interest" description="Disordered" evidence="6">
    <location>
        <begin position="559"/>
        <end position="579"/>
    </location>
</feature>
<dbReference type="GO" id="GO:0000981">
    <property type="term" value="F:DNA-binding transcription factor activity, RNA polymerase II-specific"/>
    <property type="evidence" value="ECO:0007669"/>
    <property type="project" value="InterPro"/>
</dbReference>
<feature type="compositionally biased region" description="Basic and acidic residues" evidence="6">
    <location>
        <begin position="758"/>
        <end position="770"/>
    </location>
</feature>
<dbReference type="PANTHER" id="PTHR47338:SF5">
    <property type="entry name" value="ZN(II)2CYS6 TRANSCRIPTION FACTOR (EUROFUNG)"/>
    <property type="match status" value="1"/>
</dbReference>
<comment type="subcellular location">
    <subcellularLocation>
        <location evidence="1">Nucleus</location>
    </subcellularLocation>
</comment>
<evidence type="ECO:0000259" key="7">
    <source>
        <dbReference type="PROSITE" id="PS50048"/>
    </source>
</evidence>
<feature type="compositionally biased region" description="Polar residues" evidence="6">
    <location>
        <begin position="693"/>
        <end position="714"/>
    </location>
</feature>
<accession>A0A9P8YB68</accession>
<dbReference type="GO" id="GO:0008270">
    <property type="term" value="F:zinc ion binding"/>
    <property type="evidence" value="ECO:0007669"/>
    <property type="project" value="InterPro"/>
</dbReference>
<keyword evidence="2" id="KW-0479">Metal-binding</keyword>
<feature type="compositionally biased region" description="Polar residues" evidence="6">
    <location>
        <begin position="723"/>
        <end position="743"/>
    </location>
</feature>
<dbReference type="SUPFAM" id="SSF57701">
    <property type="entry name" value="Zn2/Cys6 DNA-binding domain"/>
    <property type="match status" value="1"/>
</dbReference>
<feature type="compositionally biased region" description="Low complexity" evidence="6">
    <location>
        <begin position="886"/>
        <end position="903"/>
    </location>
</feature>
<dbReference type="InterPro" id="IPR036864">
    <property type="entry name" value="Zn2-C6_fun-type_DNA-bd_sf"/>
</dbReference>
<evidence type="ECO:0000256" key="2">
    <source>
        <dbReference type="ARBA" id="ARBA00022723"/>
    </source>
</evidence>
<dbReference type="PANTHER" id="PTHR47338">
    <property type="entry name" value="ZN(II)2CYS6 TRANSCRIPTION FACTOR (EUROFUNG)-RELATED"/>
    <property type="match status" value="1"/>
</dbReference>
<dbReference type="GeneID" id="70182262"/>
<evidence type="ECO:0000256" key="1">
    <source>
        <dbReference type="ARBA" id="ARBA00004123"/>
    </source>
</evidence>
<gene>
    <name evidence="8" type="ORF">B0I36DRAFT_314143</name>
</gene>
<keyword evidence="4" id="KW-0804">Transcription</keyword>
<dbReference type="PROSITE" id="PS00463">
    <property type="entry name" value="ZN2_CY6_FUNGAL_1"/>
    <property type="match status" value="1"/>
</dbReference>
<dbReference type="CDD" id="cd00067">
    <property type="entry name" value="GAL4"/>
    <property type="match status" value="1"/>
</dbReference>
<evidence type="ECO:0000256" key="5">
    <source>
        <dbReference type="ARBA" id="ARBA00023242"/>
    </source>
</evidence>
<dbReference type="InterPro" id="IPR001138">
    <property type="entry name" value="Zn2Cys6_DnaBD"/>
</dbReference>
<feature type="region of interest" description="Disordered" evidence="6">
    <location>
        <begin position="879"/>
        <end position="924"/>
    </location>
</feature>
<dbReference type="InterPro" id="IPR050815">
    <property type="entry name" value="TF_fung"/>
</dbReference>
<feature type="compositionally biased region" description="Polar residues" evidence="6">
    <location>
        <begin position="638"/>
        <end position="660"/>
    </location>
</feature>
<dbReference type="GO" id="GO:0003677">
    <property type="term" value="F:DNA binding"/>
    <property type="evidence" value="ECO:0007669"/>
    <property type="project" value="InterPro"/>
</dbReference>
<organism evidence="8 9">
    <name type="scientific">Microdochium trichocladiopsis</name>
    <dbReference type="NCBI Taxonomy" id="1682393"/>
    <lineage>
        <taxon>Eukaryota</taxon>
        <taxon>Fungi</taxon>
        <taxon>Dikarya</taxon>
        <taxon>Ascomycota</taxon>
        <taxon>Pezizomycotina</taxon>
        <taxon>Sordariomycetes</taxon>
        <taxon>Xylariomycetidae</taxon>
        <taxon>Xylariales</taxon>
        <taxon>Microdochiaceae</taxon>
        <taxon>Microdochium</taxon>
    </lineage>
</organism>
<feature type="region of interest" description="Disordered" evidence="6">
    <location>
        <begin position="598"/>
        <end position="660"/>
    </location>
</feature>